<evidence type="ECO:0000313" key="2">
    <source>
        <dbReference type="EMBL" id="KAK9912149.1"/>
    </source>
</evidence>
<sequence length="122" mass="13804">MWDWVRTDLGGLVMMVLFRLSGFAVVEVGYGGLMMHGLLWSCGVLIWVFAGLGLIVWNGCGLSMVEEMMVVRLLRGELDWNWLGGTGLRLVFAGKGLSRWLRVCSKGRALLRRQMRGKWKLD</sequence>
<dbReference type="Proteomes" id="UP001457282">
    <property type="component" value="Unassembled WGS sequence"/>
</dbReference>
<feature type="transmembrane region" description="Helical" evidence="1">
    <location>
        <begin position="12"/>
        <end position="32"/>
    </location>
</feature>
<evidence type="ECO:0008006" key="4">
    <source>
        <dbReference type="Google" id="ProtNLM"/>
    </source>
</evidence>
<comment type="caution">
    <text evidence="2">The sequence shown here is derived from an EMBL/GenBank/DDBJ whole genome shotgun (WGS) entry which is preliminary data.</text>
</comment>
<gene>
    <name evidence="2" type="ORF">M0R45_036022</name>
</gene>
<keyword evidence="1" id="KW-1133">Transmembrane helix</keyword>
<keyword evidence="1" id="KW-0472">Membrane</keyword>
<feature type="transmembrane region" description="Helical" evidence="1">
    <location>
        <begin position="38"/>
        <end position="65"/>
    </location>
</feature>
<name>A0AAW1VXE1_RUBAR</name>
<evidence type="ECO:0000256" key="1">
    <source>
        <dbReference type="SAM" id="Phobius"/>
    </source>
</evidence>
<keyword evidence="1" id="KW-0812">Transmembrane</keyword>
<protein>
    <recommendedName>
        <fullName evidence="4">NADH dehydrogenase subunit 6</fullName>
    </recommendedName>
</protein>
<dbReference type="EMBL" id="JBEDUW010000007">
    <property type="protein sequence ID" value="KAK9912149.1"/>
    <property type="molecule type" value="Genomic_DNA"/>
</dbReference>
<organism evidence="2 3">
    <name type="scientific">Rubus argutus</name>
    <name type="common">Southern blackberry</name>
    <dbReference type="NCBI Taxonomy" id="59490"/>
    <lineage>
        <taxon>Eukaryota</taxon>
        <taxon>Viridiplantae</taxon>
        <taxon>Streptophyta</taxon>
        <taxon>Embryophyta</taxon>
        <taxon>Tracheophyta</taxon>
        <taxon>Spermatophyta</taxon>
        <taxon>Magnoliopsida</taxon>
        <taxon>eudicotyledons</taxon>
        <taxon>Gunneridae</taxon>
        <taxon>Pentapetalae</taxon>
        <taxon>rosids</taxon>
        <taxon>fabids</taxon>
        <taxon>Rosales</taxon>
        <taxon>Rosaceae</taxon>
        <taxon>Rosoideae</taxon>
        <taxon>Rosoideae incertae sedis</taxon>
        <taxon>Rubus</taxon>
    </lineage>
</organism>
<keyword evidence="3" id="KW-1185">Reference proteome</keyword>
<proteinExistence type="predicted"/>
<accession>A0AAW1VXE1</accession>
<reference evidence="2 3" key="1">
    <citation type="journal article" date="2023" name="G3 (Bethesda)">
        <title>A chromosome-length genome assembly and annotation of blackberry (Rubus argutus, cv. 'Hillquist').</title>
        <authorList>
            <person name="Bruna T."/>
            <person name="Aryal R."/>
            <person name="Dudchenko O."/>
            <person name="Sargent D.J."/>
            <person name="Mead D."/>
            <person name="Buti M."/>
            <person name="Cavallini A."/>
            <person name="Hytonen T."/>
            <person name="Andres J."/>
            <person name="Pham M."/>
            <person name="Weisz D."/>
            <person name="Mascagni F."/>
            <person name="Usai G."/>
            <person name="Natali L."/>
            <person name="Bassil N."/>
            <person name="Fernandez G.E."/>
            <person name="Lomsadze A."/>
            <person name="Armour M."/>
            <person name="Olukolu B."/>
            <person name="Poorten T."/>
            <person name="Britton C."/>
            <person name="Davik J."/>
            <person name="Ashrafi H."/>
            <person name="Aiden E.L."/>
            <person name="Borodovsky M."/>
            <person name="Worthington M."/>
        </authorList>
    </citation>
    <scope>NUCLEOTIDE SEQUENCE [LARGE SCALE GENOMIC DNA]</scope>
    <source>
        <strain evidence="2">PI 553951</strain>
    </source>
</reference>
<dbReference type="AlphaFoldDB" id="A0AAW1VXE1"/>
<evidence type="ECO:0000313" key="3">
    <source>
        <dbReference type="Proteomes" id="UP001457282"/>
    </source>
</evidence>